<feature type="compositionally biased region" description="Polar residues" evidence="1">
    <location>
        <begin position="167"/>
        <end position="185"/>
    </location>
</feature>
<evidence type="ECO:0000313" key="3">
    <source>
        <dbReference type="Proteomes" id="UP001177003"/>
    </source>
</evidence>
<reference evidence="2" key="1">
    <citation type="submission" date="2023-04" db="EMBL/GenBank/DDBJ databases">
        <authorList>
            <person name="Vijverberg K."/>
            <person name="Xiong W."/>
            <person name="Schranz E."/>
        </authorList>
    </citation>
    <scope>NUCLEOTIDE SEQUENCE</scope>
</reference>
<evidence type="ECO:0000313" key="2">
    <source>
        <dbReference type="EMBL" id="CAI9286335.1"/>
    </source>
</evidence>
<feature type="compositionally biased region" description="Acidic residues" evidence="1">
    <location>
        <begin position="139"/>
        <end position="159"/>
    </location>
</feature>
<proteinExistence type="predicted"/>
<name>A0AA35Z5Q3_LACSI</name>
<dbReference type="EMBL" id="OX465081">
    <property type="protein sequence ID" value="CAI9286335.1"/>
    <property type="molecule type" value="Genomic_DNA"/>
</dbReference>
<dbReference type="AlphaFoldDB" id="A0AA35Z5Q3"/>
<keyword evidence="3" id="KW-1185">Reference proteome</keyword>
<sequence>MKVAHRIIALLVIPREKRSTIRALELKILYVMAHPDESLIPHYRSFLCNKLIHLSTSRLGKHYCGGIVSMFEKSAPVRAPYPENNQPLPTIIGPWAKNHNPKLLITPENKNIISLNHPTNFTNHQITPYLLPTSYSSDRDEEDEESEEDGGDDGGEEEPQNIPPTGGASSSRGATKSSYHQQYMD</sequence>
<feature type="region of interest" description="Disordered" evidence="1">
    <location>
        <begin position="124"/>
        <end position="185"/>
    </location>
</feature>
<dbReference type="Proteomes" id="UP001177003">
    <property type="component" value="Chromosome 5"/>
</dbReference>
<protein>
    <submittedName>
        <fullName evidence="2">Uncharacterized protein</fullName>
    </submittedName>
</protein>
<organism evidence="2 3">
    <name type="scientific">Lactuca saligna</name>
    <name type="common">Willowleaf lettuce</name>
    <dbReference type="NCBI Taxonomy" id="75948"/>
    <lineage>
        <taxon>Eukaryota</taxon>
        <taxon>Viridiplantae</taxon>
        <taxon>Streptophyta</taxon>
        <taxon>Embryophyta</taxon>
        <taxon>Tracheophyta</taxon>
        <taxon>Spermatophyta</taxon>
        <taxon>Magnoliopsida</taxon>
        <taxon>eudicotyledons</taxon>
        <taxon>Gunneridae</taxon>
        <taxon>Pentapetalae</taxon>
        <taxon>asterids</taxon>
        <taxon>campanulids</taxon>
        <taxon>Asterales</taxon>
        <taxon>Asteraceae</taxon>
        <taxon>Cichorioideae</taxon>
        <taxon>Cichorieae</taxon>
        <taxon>Lactucinae</taxon>
        <taxon>Lactuca</taxon>
    </lineage>
</organism>
<evidence type="ECO:0000256" key="1">
    <source>
        <dbReference type="SAM" id="MobiDB-lite"/>
    </source>
</evidence>
<gene>
    <name evidence="2" type="ORF">LSALG_LOCUS25761</name>
</gene>
<accession>A0AA35Z5Q3</accession>